<keyword evidence="3" id="KW-1185">Reference proteome</keyword>
<reference evidence="2 3" key="1">
    <citation type="submission" date="2023-12" db="EMBL/GenBank/DDBJ databases">
        <title>Amycolatopsis sp. V23-08.</title>
        <authorList>
            <person name="Somphong A."/>
        </authorList>
    </citation>
    <scope>NUCLEOTIDE SEQUENCE [LARGE SCALE GENOMIC DNA]</scope>
    <source>
        <strain evidence="2 3">V23-08</strain>
    </source>
</reference>
<dbReference type="PANTHER" id="PTHR45527">
    <property type="entry name" value="NONRIBOSOMAL PEPTIDE SYNTHETASE"/>
    <property type="match status" value="1"/>
</dbReference>
<dbReference type="Gene3D" id="3.30.559.10">
    <property type="entry name" value="Chloramphenicol acetyltransferase-like domain"/>
    <property type="match status" value="1"/>
</dbReference>
<proteinExistence type="predicted"/>
<gene>
    <name evidence="2" type="ORF">VA596_45790</name>
</gene>
<accession>A0ABU5RKT5</accession>
<comment type="caution">
    <text evidence="2">The sequence shown here is derived from an EMBL/GenBank/DDBJ whole genome shotgun (WGS) entry which is preliminary data.</text>
</comment>
<dbReference type="EMBL" id="JAYFSI010000018">
    <property type="protein sequence ID" value="MEA5366911.1"/>
    <property type="molecule type" value="Genomic_DNA"/>
</dbReference>
<dbReference type="SUPFAM" id="SSF52777">
    <property type="entry name" value="CoA-dependent acyltransferases"/>
    <property type="match status" value="2"/>
</dbReference>
<evidence type="ECO:0000313" key="3">
    <source>
        <dbReference type="Proteomes" id="UP001304298"/>
    </source>
</evidence>
<dbReference type="RefSeq" id="WP_323336498.1">
    <property type="nucleotide sequence ID" value="NZ_JAYFSI010000018.1"/>
</dbReference>
<dbReference type="InterPro" id="IPR001242">
    <property type="entry name" value="Condensation_dom"/>
</dbReference>
<sequence length="457" mass="49759">MSGSETAPPGAPLSTNQQFLLMFDKGPDQGVFGPRHIVGGGWRIEGTVDTEALRGALHDLVVRHEVLRTTIGRDGEAPYQLVHPPETPVLEEHELADPGPGAARDTVAHEFLNRIEAGSCPATEQPLIRAALGRFDDQDSVLVVNTHHTVSDGWSMQIIIRDLLQFYAARRGFGEPELPEFAQYGEYATWQQEYLAGAAVASAREYWANNIGDASFSGLPTDRTRTDATGVYSVHRFLIDREVTSAVQLAAKQLRSSPFMVCFAAFTLLSHKITGETDLTLATITSGRNNPAFNETVGAFFNFLPLRTDLSACRTFRELLTSTRNTCLGMYSQEIPFGEIVGVAPSVIAPFADPTCAVQAFEIFQFPVGADGNPVGDLKVSQLRRRLLDEANTADIPDGVLWALDVHPDGEIIGSIRFNSNDFDAATLKGLAADYTRLLRIALANVDAPLETVLTTE</sequence>
<organism evidence="2 3">
    <name type="scientific">Amycolatopsis heterodermiae</name>
    <dbReference type="NCBI Taxonomy" id="3110235"/>
    <lineage>
        <taxon>Bacteria</taxon>
        <taxon>Bacillati</taxon>
        <taxon>Actinomycetota</taxon>
        <taxon>Actinomycetes</taxon>
        <taxon>Pseudonocardiales</taxon>
        <taxon>Pseudonocardiaceae</taxon>
        <taxon>Amycolatopsis</taxon>
    </lineage>
</organism>
<protein>
    <submittedName>
        <fullName evidence="2">Condensation domain-containing protein</fullName>
    </submittedName>
</protein>
<dbReference type="Pfam" id="PF00668">
    <property type="entry name" value="Condensation"/>
    <property type="match status" value="1"/>
</dbReference>
<dbReference type="Gene3D" id="3.30.559.30">
    <property type="entry name" value="Nonribosomal peptide synthetase, condensation domain"/>
    <property type="match status" value="1"/>
</dbReference>
<dbReference type="PANTHER" id="PTHR45527:SF1">
    <property type="entry name" value="FATTY ACID SYNTHASE"/>
    <property type="match status" value="1"/>
</dbReference>
<dbReference type="Proteomes" id="UP001304298">
    <property type="component" value="Unassembled WGS sequence"/>
</dbReference>
<name>A0ABU5RKT5_9PSEU</name>
<feature type="domain" description="Condensation" evidence="1">
    <location>
        <begin position="43"/>
        <end position="455"/>
    </location>
</feature>
<evidence type="ECO:0000313" key="2">
    <source>
        <dbReference type="EMBL" id="MEA5366911.1"/>
    </source>
</evidence>
<dbReference type="InterPro" id="IPR023213">
    <property type="entry name" value="CAT-like_dom_sf"/>
</dbReference>
<evidence type="ECO:0000259" key="1">
    <source>
        <dbReference type="Pfam" id="PF00668"/>
    </source>
</evidence>